<dbReference type="InterPro" id="IPR036097">
    <property type="entry name" value="HisK_dim/P_sf"/>
</dbReference>
<keyword evidence="3" id="KW-0597">Phosphoprotein</keyword>
<dbReference type="PROSITE" id="PS50109">
    <property type="entry name" value="HIS_KIN"/>
    <property type="match status" value="1"/>
</dbReference>
<dbReference type="Gene3D" id="3.30.565.10">
    <property type="entry name" value="Histidine kinase-like ATPase, C-terminal domain"/>
    <property type="match status" value="1"/>
</dbReference>
<dbReference type="InterPro" id="IPR003661">
    <property type="entry name" value="HisK_dim/P_dom"/>
</dbReference>
<name>A0A090DX91_MESPL</name>
<dbReference type="EMBL" id="CCMZ01000023">
    <property type="protein sequence ID" value="CDX19367.1"/>
    <property type="molecule type" value="Genomic_DNA"/>
</dbReference>
<gene>
    <name evidence="8" type="ORF">MPL3356_30131</name>
</gene>
<dbReference type="GO" id="GO:0000155">
    <property type="term" value="F:phosphorelay sensor kinase activity"/>
    <property type="evidence" value="ECO:0007669"/>
    <property type="project" value="InterPro"/>
</dbReference>
<dbReference type="CDD" id="cd00082">
    <property type="entry name" value="HisKA"/>
    <property type="match status" value="1"/>
</dbReference>
<feature type="domain" description="Histidine kinase" evidence="7">
    <location>
        <begin position="627"/>
        <end position="844"/>
    </location>
</feature>
<dbReference type="Proteomes" id="UP000045285">
    <property type="component" value="Unassembled WGS sequence"/>
</dbReference>
<dbReference type="InterPro" id="IPR004358">
    <property type="entry name" value="Sig_transdc_His_kin-like_C"/>
</dbReference>
<reference evidence="9" key="1">
    <citation type="submission" date="2014-08" db="EMBL/GenBank/DDBJ databases">
        <authorList>
            <person name="Moulin L."/>
        </authorList>
    </citation>
    <scope>NUCLEOTIDE SEQUENCE [LARGE SCALE GENOMIC DNA]</scope>
</reference>
<dbReference type="SMART" id="SM00387">
    <property type="entry name" value="HATPase_c"/>
    <property type="match status" value="1"/>
</dbReference>
<evidence type="ECO:0000256" key="1">
    <source>
        <dbReference type="ARBA" id="ARBA00000085"/>
    </source>
</evidence>
<dbReference type="Pfam" id="PF00512">
    <property type="entry name" value="HisKA"/>
    <property type="match status" value="1"/>
</dbReference>
<dbReference type="SMART" id="SM00091">
    <property type="entry name" value="PAS"/>
    <property type="match status" value="3"/>
</dbReference>
<dbReference type="AlphaFoldDB" id="A0A090DX91"/>
<dbReference type="CDD" id="cd00075">
    <property type="entry name" value="HATPase"/>
    <property type="match status" value="1"/>
</dbReference>
<dbReference type="SUPFAM" id="SSF47384">
    <property type="entry name" value="Homodimeric domain of signal transducing histidine kinase"/>
    <property type="match status" value="1"/>
</dbReference>
<dbReference type="Gene3D" id="3.30.450.20">
    <property type="entry name" value="PAS domain"/>
    <property type="match status" value="2"/>
</dbReference>
<evidence type="ECO:0000256" key="2">
    <source>
        <dbReference type="ARBA" id="ARBA00012438"/>
    </source>
</evidence>
<dbReference type="EC" id="2.7.13.3" evidence="2"/>
<comment type="catalytic activity">
    <reaction evidence="1">
        <text>ATP + protein L-histidine = ADP + protein N-phospho-L-histidine.</text>
        <dbReference type="EC" id="2.7.13.3"/>
    </reaction>
</comment>
<dbReference type="InterPro" id="IPR005467">
    <property type="entry name" value="His_kinase_dom"/>
</dbReference>
<evidence type="ECO:0000259" key="7">
    <source>
        <dbReference type="PROSITE" id="PS50109"/>
    </source>
</evidence>
<dbReference type="InterPro" id="IPR003594">
    <property type="entry name" value="HATPase_dom"/>
</dbReference>
<dbReference type="SUPFAM" id="SSF55874">
    <property type="entry name" value="ATPase domain of HSP90 chaperone/DNA topoisomerase II/histidine kinase"/>
    <property type="match status" value="1"/>
</dbReference>
<dbReference type="STRING" id="69974.MPLDJ20_230032"/>
<dbReference type="InterPro" id="IPR036890">
    <property type="entry name" value="HATPase_C_sf"/>
</dbReference>
<keyword evidence="5 8" id="KW-0418">Kinase</keyword>
<dbReference type="Pfam" id="PF02518">
    <property type="entry name" value="HATPase_c"/>
    <property type="match status" value="1"/>
</dbReference>
<dbReference type="PANTHER" id="PTHR43047:SF72">
    <property type="entry name" value="OSMOSENSING HISTIDINE PROTEIN KINASE SLN1"/>
    <property type="match status" value="1"/>
</dbReference>
<feature type="region of interest" description="Disordered" evidence="6">
    <location>
        <begin position="1"/>
        <end position="26"/>
    </location>
</feature>
<keyword evidence="9" id="KW-1185">Reference proteome</keyword>
<dbReference type="SUPFAM" id="SSF55785">
    <property type="entry name" value="PYP-like sensor domain (PAS domain)"/>
    <property type="match status" value="2"/>
</dbReference>
<evidence type="ECO:0000256" key="5">
    <source>
        <dbReference type="ARBA" id="ARBA00022777"/>
    </source>
</evidence>
<evidence type="ECO:0000256" key="3">
    <source>
        <dbReference type="ARBA" id="ARBA00022553"/>
    </source>
</evidence>
<dbReference type="InterPro" id="IPR035965">
    <property type="entry name" value="PAS-like_dom_sf"/>
</dbReference>
<dbReference type="GO" id="GO:0009927">
    <property type="term" value="F:histidine phosphotransfer kinase activity"/>
    <property type="evidence" value="ECO:0007669"/>
    <property type="project" value="TreeGrafter"/>
</dbReference>
<sequence length="859" mass="93733">MPGDYPPRAGTAVSGGHEDSSKAGPAVSGGGFRAGLRLASLLATSALAGPLLTFAAHAETAIPEKAAAPVGTVEVMQLAMFVGVMGAALVSAIFLIRERTRTASQNVQLRARIADVNAALQRSEALLNLRDQRLVVWTTDNKKPELIGSLPLDSGAPDDRSAFLAFGRWLMPRSAAALEHAVAALREQAKAFDLIIETQAGVPLEVHGRKSAAHVLVRFVSLSETLRNQARLKIENQRLSADYDTLVGLLDALKMPAWLRAADGRLQWVNRAYAEAVEAESAAAAVRDAKEFLGGQAREQIAEQHKSRPVFEQTLSTVIEGDRRMFAVTDFAGADGSAGLACDTSAAETIRAEYERTVRSHADTLDQLNTAVAIFDTDEKLRFFNQAFQKLWGLDSGFLLSAPSNTLLLDRLRSEGRIAEQPEWRRWKENLLSAYRAVEPQEHWWHLPDGKTIRVVANPQPKGGVTWVFENLTEKMDLESRYQTAVRVQGETLDNLAEGVVVFGPDGRLRLSNPAFVALWGLTPEAVKPNVHVSAIRDLCDQRAANSPWGGFVAAVTGFDDERRDRRGQIELMNGNVMSYAVIHLPNGQVMITFVDVTDTVNVERALKDRNEALEKSDQLKNEFVQHVSYELRSPLTNIIGFTELLSLPATGPLTPKQREYVEHVGSSSSVLLTIVNDILDLATVDAGIMQLDISEMNIDRTIAAAAELVADRLDEHRIKLEIDAAEAPASFHGDEIRIRQILYNLLSNAANYAPEASTIRLTCRRLADGVEFSVHDDGPGMPPDVLESVFRRFEPRANGGRRRGAGLGLSIVKSFVELHGGTVRIETAEDKGTTVICTFPDKPSGIPDTPAGIRDAAE</sequence>
<protein>
    <recommendedName>
        <fullName evidence="2">histidine kinase</fullName>
        <ecNumber evidence="2">2.7.13.3</ecNumber>
    </recommendedName>
</protein>
<evidence type="ECO:0000313" key="9">
    <source>
        <dbReference type="Proteomes" id="UP000045285"/>
    </source>
</evidence>
<dbReference type="SMART" id="SM00388">
    <property type="entry name" value="HisKA"/>
    <property type="match status" value="1"/>
</dbReference>
<dbReference type="Gene3D" id="1.10.287.130">
    <property type="match status" value="1"/>
</dbReference>
<proteinExistence type="predicted"/>
<keyword evidence="4" id="KW-0808">Transferase</keyword>
<evidence type="ECO:0000256" key="4">
    <source>
        <dbReference type="ARBA" id="ARBA00022679"/>
    </source>
</evidence>
<dbReference type="PRINTS" id="PR00344">
    <property type="entry name" value="BCTRLSENSOR"/>
</dbReference>
<accession>A0A090DX91</accession>
<dbReference type="GO" id="GO:0005886">
    <property type="term" value="C:plasma membrane"/>
    <property type="evidence" value="ECO:0007669"/>
    <property type="project" value="TreeGrafter"/>
</dbReference>
<dbReference type="Pfam" id="PF12860">
    <property type="entry name" value="PAS_7"/>
    <property type="match status" value="2"/>
</dbReference>
<organism evidence="8 9">
    <name type="scientific">Mesorhizobium plurifarium</name>
    <dbReference type="NCBI Taxonomy" id="69974"/>
    <lineage>
        <taxon>Bacteria</taxon>
        <taxon>Pseudomonadati</taxon>
        <taxon>Pseudomonadota</taxon>
        <taxon>Alphaproteobacteria</taxon>
        <taxon>Hyphomicrobiales</taxon>
        <taxon>Phyllobacteriaceae</taxon>
        <taxon>Mesorhizobium</taxon>
    </lineage>
</organism>
<dbReference type="PANTHER" id="PTHR43047">
    <property type="entry name" value="TWO-COMPONENT HISTIDINE PROTEIN KINASE"/>
    <property type="match status" value="1"/>
</dbReference>
<dbReference type="InterPro" id="IPR000014">
    <property type="entry name" value="PAS"/>
</dbReference>
<evidence type="ECO:0000313" key="8">
    <source>
        <dbReference type="EMBL" id="CDX19367.1"/>
    </source>
</evidence>
<evidence type="ECO:0000256" key="6">
    <source>
        <dbReference type="SAM" id="MobiDB-lite"/>
    </source>
</evidence>